<dbReference type="Gene3D" id="1.10.287.110">
    <property type="entry name" value="DnaJ domain"/>
    <property type="match status" value="1"/>
</dbReference>
<proteinExistence type="predicted"/>
<evidence type="ECO:0000259" key="6">
    <source>
        <dbReference type="PROSITE" id="PS50076"/>
    </source>
</evidence>
<evidence type="ECO:0000313" key="7">
    <source>
        <dbReference type="EMBL" id="TDE40868.1"/>
    </source>
</evidence>
<organism evidence="7 8">
    <name type="scientific">Antarcticimicrobium sediminis</name>
    <dbReference type="NCBI Taxonomy" id="2546227"/>
    <lineage>
        <taxon>Bacteria</taxon>
        <taxon>Pseudomonadati</taxon>
        <taxon>Pseudomonadota</taxon>
        <taxon>Alphaproteobacteria</taxon>
        <taxon>Rhodobacterales</taxon>
        <taxon>Paracoccaceae</taxon>
        <taxon>Antarcticimicrobium</taxon>
    </lineage>
</organism>
<dbReference type="Proteomes" id="UP000294662">
    <property type="component" value="Unassembled WGS sequence"/>
</dbReference>
<feature type="compositionally biased region" description="Basic and acidic residues" evidence="5">
    <location>
        <begin position="52"/>
        <end position="67"/>
    </location>
</feature>
<feature type="compositionally biased region" description="Gly residues" evidence="5">
    <location>
        <begin position="124"/>
        <end position="134"/>
    </location>
</feature>
<dbReference type="PANTHER" id="PTHR43096:SF10">
    <property type="entry name" value="CHAPERONE PROTEIN DNAJ A6, CHLOROPLASTIC"/>
    <property type="match status" value="1"/>
</dbReference>
<gene>
    <name evidence="7" type="ORF">E1B25_01235</name>
</gene>
<dbReference type="SMART" id="SM00271">
    <property type="entry name" value="DnaJ"/>
    <property type="match status" value="1"/>
</dbReference>
<protein>
    <submittedName>
        <fullName evidence="7">J domain-containing protein</fullName>
    </submittedName>
</protein>
<evidence type="ECO:0000256" key="1">
    <source>
        <dbReference type="ARBA" id="ARBA00022723"/>
    </source>
</evidence>
<dbReference type="GO" id="GO:0008270">
    <property type="term" value="F:zinc ion binding"/>
    <property type="evidence" value="ECO:0007669"/>
    <property type="project" value="UniProtKB-KW"/>
</dbReference>
<evidence type="ECO:0000256" key="3">
    <source>
        <dbReference type="ARBA" id="ARBA00022771"/>
    </source>
</evidence>
<dbReference type="EMBL" id="SMFP01000001">
    <property type="protein sequence ID" value="TDE40868.1"/>
    <property type="molecule type" value="Genomic_DNA"/>
</dbReference>
<dbReference type="CDD" id="cd10747">
    <property type="entry name" value="DnaJ_C"/>
    <property type="match status" value="1"/>
</dbReference>
<keyword evidence="1" id="KW-0479">Metal-binding</keyword>
<dbReference type="InterPro" id="IPR018253">
    <property type="entry name" value="DnaJ_domain_CS"/>
</dbReference>
<dbReference type="GO" id="GO:0042026">
    <property type="term" value="P:protein refolding"/>
    <property type="evidence" value="ECO:0007669"/>
    <property type="project" value="TreeGrafter"/>
</dbReference>
<evidence type="ECO:0000256" key="2">
    <source>
        <dbReference type="ARBA" id="ARBA00022737"/>
    </source>
</evidence>
<accession>A0A4R5F087</accession>
<dbReference type="SUPFAM" id="SSF49493">
    <property type="entry name" value="HSP40/DnaJ peptide-binding domain"/>
    <property type="match status" value="2"/>
</dbReference>
<dbReference type="PRINTS" id="PR00625">
    <property type="entry name" value="JDOMAIN"/>
</dbReference>
<dbReference type="OrthoDB" id="9779889at2"/>
<dbReference type="PROSITE" id="PS00636">
    <property type="entry name" value="DNAJ_1"/>
    <property type="match status" value="1"/>
</dbReference>
<evidence type="ECO:0000256" key="4">
    <source>
        <dbReference type="ARBA" id="ARBA00022833"/>
    </source>
</evidence>
<dbReference type="InterPro" id="IPR002939">
    <property type="entry name" value="DnaJ_C"/>
</dbReference>
<dbReference type="Pfam" id="PF01556">
    <property type="entry name" value="DnaJ_C"/>
    <property type="match status" value="1"/>
</dbReference>
<name>A0A4R5F087_9RHOB</name>
<feature type="region of interest" description="Disordered" evidence="5">
    <location>
        <begin position="52"/>
        <end position="142"/>
    </location>
</feature>
<feature type="compositionally biased region" description="Basic and acidic residues" evidence="5">
    <location>
        <begin position="82"/>
        <end position="91"/>
    </location>
</feature>
<dbReference type="Gene3D" id="2.60.260.20">
    <property type="entry name" value="Urease metallochaperone UreE, N-terminal domain"/>
    <property type="match status" value="2"/>
</dbReference>
<dbReference type="GO" id="GO:0005737">
    <property type="term" value="C:cytoplasm"/>
    <property type="evidence" value="ECO:0007669"/>
    <property type="project" value="TreeGrafter"/>
</dbReference>
<dbReference type="AlphaFoldDB" id="A0A4R5F087"/>
<evidence type="ECO:0000256" key="5">
    <source>
        <dbReference type="SAM" id="MobiDB-lite"/>
    </source>
</evidence>
<dbReference type="InterPro" id="IPR008971">
    <property type="entry name" value="HSP40/DnaJ_pept-bd"/>
</dbReference>
<dbReference type="CDD" id="cd06257">
    <property type="entry name" value="DnaJ"/>
    <property type="match status" value="1"/>
</dbReference>
<keyword evidence="3" id="KW-0863">Zinc-finger</keyword>
<dbReference type="FunFam" id="2.60.260.20:FF:000005">
    <property type="entry name" value="Chaperone protein dnaJ 1, mitochondrial"/>
    <property type="match status" value="1"/>
</dbReference>
<dbReference type="SUPFAM" id="SSF46565">
    <property type="entry name" value="Chaperone J-domain"/>
    <property type="match status" value="1"/>
</dbReference>
<dbReference type="PANTHER" id="PTHR43096">
    <property type="entry name" value="DNAJ HOMOLOG 1, MITOCHONDRIAL-RELATED"/>
    <property type="match status" value="1"/>
</dbReference>
<feature type="domain" description="J" evidence="6">
    <location>
        <begin position="4"/>
        <end position="69"/>
    </location>
</feature>
<feature type="compositionally biased region" description="Polar residues" evidence="5">
    <location>
        <begin position="93"/>
        <end position="103"/>
    </location>
</feature>
<dbReference type="GO" id="GO:0051082">
    <property type="term" value="F:unfolded protein binding"/>
    <property type="evidence" value="ECO:0007669"/>
    <property type="project" value="InterPro"/>
</dbReference>
<comment type="caution">
    <text evidence="7">The sequence shown here is derived from an EMBL/GenBank/DDBJ whole genome shotgun (WGS) entry which is preliminary data.</text>
</comment>
<reference evidence="7 8" key="1">
    <citation type="submission" date="2019-03" db="EMBL/GenBank/DDBJ databases">
        <authorList>
            <person name="Zhang S."/>
        </authorList>
    </citation>
    <scope>NUCLEOTIDE SEQUENCE [LARGE SCALE GENOMIC DNA]</scope>
    <source>
        <strain evidence="7 8">S4J41</strain>
    </source>
</reference>
<evidence type="ECO:0000313" key="8">
    <source>
        <dbReference type="Proteomes" id="UP000294662"/>
    </source>
</evidence>
<dbReference type="InterPro" id="IPR001623">
    <property type="entry name" value="DnaJ_domain"/>
</dbReference>
<keyword evidence="4" id="KW-0862">Zinc</keyword>
<dbReference type="RefSeq" id="WP_132826858.1">
    <property type="nucleotide sequence ID" value="NZ_SMFP01000001.1"/>
</dbReference>
<keyword evidence="8" id="KW-1185">Reference proteome</keyword>
<dbReference type="PROSITE" id="PS50076">
    <property type="entry name" value="DNAJ_2"/>
    <property type="match status" value="1"/>
</dbReference>
<sequence>MTQDPYAALGLSKDATPDEIKKAYRKIARTNHPDLNPDDPAAEIRFKDAGRAYDLLKDPEQRRRFDAGEIDATGAEQAPRGYYRDEARRPENPYTQSRTSSGGNPFGEGVNADDFFANFARSRGGSGDGFGRGTSGDWPGQDTRYRLAVPFLDAARGSKTRITLPDGSALEVTIPEGARDGQTLRLRGKGEPGFGAGRPGDAFITLDVTPNPDFERDGDDILVTLPISIDEAILGGKVPVPTVTGAVNVSVPPGASSGQVLRLKGRGLKGRSGKGDQRVTLRIVSPPKIDDALKHFMEGWRADHAYNPRAGKERS</sequence>
<keyword evidence="2" id="KW-0677">Repeat</keyword>
<dbReference type="Pfam" id="PF00226">
    <property type="entry name" value="DnaJ"/>
    <property type="match status" value="1"/>
</dbReference>
<dbReference type="InterPro" id="IPR036869">
    <property type="entry name" value="J_dom_sf"/>
</dbReference>